<reference evidence="5 6" key="2">
    <citation type="submission" date="2019-09" db="EMBL/GenBank/DDBJ databases">
        <title>Mesorhizobium sp. MaA-C15 isolated from Microcystis aeruginosa.</title>
        <authorList>
            <person name="Jeong S.E."/>
            <person name="Jin H.M."/>
            <person name="Jeon C.O."/>
        </authorList>
    </citation>
    <scope>NUCLEOTIDE SEQUENCE [LARGE SCALE GENOMIC DNA]</scope>
    <source>
        <strain evidence="5 6">MaA-C15</strain>
    </source>
</reference>
<feature type="domain" description="Prohead serine protease" evidence="4">
    <location>
        <begin position="19"/>
        <end position="167"/>
    </location>
</feature>
<proteinExistence type="predicted"/>
<dbReference type="GO" id="GO:0006508">
    <property type="term" value="P:proteolysis"/>
    <property type="evidence" value="ECO:0007669"/>
    <property type="project" value="UniProtKB-KW"/>
</dbReference>
<dbReference type="OrthoDB" id="9804926at2"/>
<name>A0A5D4GTT8_9HYPH</name>
<keyword evidence="3" id="KW-0378">Hydrolase</keyword>
<dbReference type="Proteomes" id="UP000323258">
    <property type="component" value="Unassembled WGS sequence"/>
</dbReference>
<dbReference type="InterPro" id="IPR054613">
    <property type="entry name" value="Peptidase_S78_dom"/>
</dbReference>
<dbReference type="InterPro" id="IPR006433">
    <property type="entry name" value="Prohead_protease"/>
</dbReference>
<dbReference type="NCBIfam" id="TIGR01543">
    <property type="entry name" value="proheadase_HK97"/>
    <property type="match status" value="1"/>
</dbReference>
<dbReference type="SUPFAM" id="SSF50789">
    <property type="entry name" value="Herpes virus serine proteinase, assemblin"/>
    <property type="match status" value="1"/>
</dbReference>
<evidence type="ECO:0000313" key="6">
    <source>
        <dbReference type="Proteomes" id="UP000323258"/>
    </source>
</evidence>
<dbReference type="Pfam" id="PF04586">
    <property type="entry name" value="Peptidase_S78"/>
    <property type="match status" value="1"/>
</dbReference>
<organism evidence="5 6">
    <name type="scientific">Neoaquamicrobium microcysteis</name>
    <dbReference type="NCBI Taxonomy" id="2682781"/>
    <lineage>
        <taxon>Bacteria</taxon>
        <taxon>Pseudomonadati</taxon>
        <taxon>Pseudomonadota</taxon>
        <taxon>Alphaproteobacteria</taxon>
        <taxon>Hyphomicrobiales</taxon>
        <taxon>Phyllobacteriaceae</taxon>
        <taxon>Neoaquamicrobium</taxon>
    </lineage>
</organism>
<evidence type="ECO:0000259" key="4">
    <source>
        <dbReference type="Pfam" id="PF04586"/>
    </source>
</evidence>
<sequence length="225" mass="24338">MSSKLHIKNTPEIRLAPVFEVRSAEAATGIVTGYASVFGGPPDSYGDIIAPGAFTRTLAEHKSESTTPAMLWCHRSDEPVGRWLELKQDGHGLFVRGKLNLDTQAGRETHAHIKGGDVTGFSIGFLLSEGSRKRNDDRSWTITDLDLWEISVTPIPANKRARVSEVKSLQSKSDLIEMLREGGLAKAAAARVAAGGWPALSGNNHEKATDLAQRIARATATLRTK</sequence>
<reference evidence="5 6" key="1">
    <citation type="submission" date="2019-08" db="EMBL/GenBank/DDBJ databases">
        <authorList>
            <person name="Seo Y.L."/>
        </authorList>
    </citation>
    <scope>NUCLEOTIDE SEQUENCE [LARGE SCALE GENOMIC DNA]</scope>
    <source>
        <strain evidence="5 6">MaA-C15</strain>
    </source>
</reference>
<dbReference type="AlphaFoldDB" id="A0A5D4GTT8"/>
<evidence type="ECO:0000256" key="2">
    <source>
        <dbReference type="ARBA" id="ARBA00022670"/>
    </source>
</evidence>
<keyword evidence="6" id="KW-1185">Reference proteome</keyword>
<dbReference type="EMBL" id="VSZS01000063">
    <property type="protein sequence ID" value="TYR32126.1"/>
    <property type="molecule type" value="Genomic_DNA"/>
</dbReference>
<keyword evidence="1" id="KW-1188">Viral release from host cell</keyword>
<accession>A0A5D4GTT8</accession>
<protein>
    <submittedName>
        <fullName evidence="5">HK97 family phage prohead protease</fullName>
    </submittedName>
</protein>
<evidence type="ECO:0000256" key="1">
    <source>
        <dbReference type="ARBA" id="ARBA00022612"/>
    </source>
</evidence>
<keyword evidence="2 5" id="KW-0645">Protease</keyword>
<gene>
    <name evidence="5" type="ORF">FY036_13465</name>
</gene>
<comment type="caution">
    <text evidence="5">The sequence shown here is derived from an EMBL/GenBank/DDBJ whole genome shotgun (WGS) entry which is preliminary data.</text>
</comment>
<evidence type="ECO:0000313" key="5">
    <source>
        <dbReference type="EMBL" id="TYR32126.1"/>
    </source>
</evidence>
<evidence type="ECO:0000256" key="3">
    <source>
        <dbReference type="ARBA" id="ARBA00022801"/>
    </source>
</evidence>
<dbReference type="GO" id="GO:0008233">
    <property type="term" value="F:peptidase activity"/>
    <property type="evidence" value="ECO:0007669"/>
    <property type="project" value="UniProtKB-KW"/>
</dbReference>